<accession>A0A366M4Y7</accession>
<comment type="caution">
    <text evidence="2">The sequence shown here is derived from an EMBL/GenBank/DDBJ whole genome shotgun (WGS) entry which is preliminary data.</text>
</comment>
<organism evidence="2 3">
    <name type="scientific">Spongiactinospora rosea</name>
    <dbReference type="NCBI Taxonomy" id="2248750"/>
    <lineage>
        <taxon>Bacteria</taxon>
        <taxon>Bacillati</taxon>
        <taxon>Actinomycetota</taxon>
        <taxon>Actinomycetes</taxon>
        <taxon>Streptosporangiales</taxon>
        <taxon>Streptosporangiaceae</taxon>
        <taxon>Spongiactinospora</taxon>
    </lineage>
</organism>
<sequence>MSRGSGTLSGVLGLVLLSLLVATAFPGAAAGPAAAPAAPAAVQAWSWSPLDDGLIGLPPQPANVREHHVQSLWPPPPRGDRYAAAAHPMPPAAPGAPDDTIRDPQQFAHRAAGSRSPPLG</sequence>
<name>A0A366M4Y7_9ACTN</name>
<protein>
    <submittedName>
        <fullName evidence="2">Uncharacterized protein</fullName>
    </submittedName>
</protein>
<gene>
    <name evidence="2" type="ORF">DP939_00920</name>
</gene>
<dbReference type="RefSeq" id="WP_113977694.1">
    <property type="nucleotide sequence ID" value="NZ_QMEY01000001.1"/>
</dbReference>
<dbReference type="OrthoDB" id="3542902at2"/>
<keyword evidence="3" id="KW-1185">Reference proteome</keyword>
<dbReference type="EMBL" id="QMEY01000001">
    <property type="protein sequence ID" value="RBQ21318.1"/>
    <property type="molecule type" value="Genomic_DNA"/>
</dbReference>
<dbReference type="AlphaFoldDB" id="A0A366M4Y7"/>
<evidence type="ECO:0000313" key="3">
    <source>
        <dbReference type="Proteomes" id="UP000253303"/>
    </source>
</evidence>
<dbReference type="Proteomes" id="UP000253303">
    <property type="component" value="Unassembled WGS sequence"/>
</dbReference>
<evidence type="ECO:0000256" key="1">
    <source>
        <dbReference type="SAM" id="MobiDB-lite"/>
    </source>
</evidence>
<evidence type="ECO:0000313" key="2">
    <source>
        <dbReference type="EMBL" id="RBQ21318.1"/>
    </source>
</evidence>
<proteinExistence type="predicted"/>
<feature type="region of interest" description="Disordered" evidence="1">
    <location>
        <begin position="55"/>
        <end position="120"/>
    </location>
</feature>
<reference evidence="2 3" key="1">
    <citation type="submission" date="2018-06" db="EMBL/GenBank/DDBJ databases">
        <title>Sphaerisporangium craniellae sp. nov., isolated from a marine sponge in the South China Sea.</title>
        <authorList>
            <person name="Li L."/>
        </authorList>
    </citation>
    <scope>NUCLEOTIDE SEQUENCE [LARGE SCALE GENOMIC DNA]</scope>
    <source>
        <strain evidence="2 3">LHW63015</strain>
    </source>
</reference>